<sequence length="531" mass="59493">MNTPNSSSPTIGRPVSAQKRFARLEALEQQSAHTLARYCQVHSGAHKFGNHAKLSLASLVQSVVTSLPLVATDTVVMWFVLLTATGIAERLLGLPTTTIQSQTAFISAILMFPLARLAGMYPGFGMNPVVEFRNILRCSGMALLIFVAVGMTMLLKSWTFFLTASAIAYLLSIVVFPSARFVVRTIMAAVPYWGAPVLIYGTPQIATDLYRRLKQMPDRGFRPVGVLLSPEDYWSHEQNNCAPDIPYSDVRSCFDVANKTKATWVLISHEVPIEQEELEPGLLAIPNRVHLASSSFDMGPWDQIYTVGPTCGLWVGGVVPKSLKVAAKRFIDIALTVFGGIVLFPLLAFISVAIKLSSKGPILYGQKRVGLGGETFTAWKFRSMVPNADQVLDEYLQNNAAAREEWEQTHKLKNDPRVTWIGKFIRTTSFDEFPQLWNVFVGEMSIVGPRPIVNSPTYDQSYIVDYPHEFSAYKTVRPGITGMWQVSCRNAGVYEKRIYWDMYYIRHWSLWLDMYIILRTIRTVLLREGSA</sequence>
<comment type="similarity">
    <text evidence="3">Belongs to the bacterial sugar transferase family.</text>
</comment>
<evidence type="ECO:0000256" key="8">
    <source>
        <dbReference type="ARBA" id="ARBA00023136"/>
    </source>
</evidence>
<evidence type="ECO:0000313" key="12">
    <source>
        <dbReference type="Proteomes" id="UP000317243"/>
    </source>
</evidence>
<dbReference type="GO" id="GO:0089702">
    <property type="term" value="F:undecaprenyl-phosphate glucose phosphotransferase activity"/>
    <property type="evidence" value="ECO:0007669"/>
    <property type="project" value="UniProtKB-EC"/>
</dbReference>
<keyword evidence="8 9" id="KW-0472">Membrane</keyword>
<evidence type="ECO:0000256" key="5">
    <source>
        <dbReference type="ARBA" id="ARBA00022679"/>
    </source>
</evidence>
<dbReference type="RefSeq" id="WP_146506663.1">
    <property type="nucleotide sequence ID" value="NZ_SIHI01000001.1"/>
</dbReference>
<keyword evidence="7 9" id="KW-1133">Transmembrane helix</keyword>
<evidence type="ECO:0000256" key="9">
    <source>
        <dbReference type="SAM" id="Phobius"/>
    </source>
</evidence>
<evidence type="ECO:0000313" key="11">
    <source>
        <dbReference type="EMBL" id="TWT56740.1"/>
    </source>
</evidence>
<feature type="transmembrane region" description="Helical" evidence="9">
    <location>
        <begin position="330"/>
        <end position="354"/>
    </location>
</feature>
<dbReference type="AlphaFoldDB" id="A0A5C5X1Q1"/>
<dbReference type="PANTHER" id="PTHR30576">
    <property type="entry name" value="COLANIC BIOSYNTHESIS UDP-GLUCOSE LIPID CARRIER TRANSFERASE"/>
    <property type="match status" value="1"/>
</dbReference>
<evidence type="ECO:0000256" key="6">
    <source>
        <dbReference type="ARBA" id="ARBA00022692"/>
    </source>
</evidence>
<dbReference type="GO" id="GO:0005886">
    <property type="term" value="C:plasma membrane"/>
    <property type="evidence" value="ECO:0007669"/>
    <property type="project" value="UniProtKB-SubCell"/>
</dbReference>
<dbReference type="Proteomes" id="UP000317243">
    <property type="component" value="Unassembled WGS sequence"/>
</dbReference>
<proteinExistence type="inferred from homology"/>
<feature type="domain" description="Bacterial sugar transferase" evidence="10">
    <location>
        <begin position="328"/>
        <end position="525"/>
    </location>
</feature>
<keyword evidence="12" id="KW-1185">Reference proteome</keyword>
<accession>A0A5C5X1Q1</accession>
<dbReference type="PANTHER" id="PTHR30576:SF4">
    <property type="entry name" value="UNDECAPRENYL-PHOSPHATE GALACTOSE PHOSPHOTRANSFERASE"/>
    <property type="match status" value="1"/>
</dbReference>
<feature type="transmembrane region" description="Helical" evidence="9">
    <location>
        <begin position="63"/>
        <end position="84"/>
    </location>
</feature>
<evidence type="ECO:0000256" key="4">
    <source>
        <dbReference type="ARBA" id="ARBA00022475"/>
    </source>
</evidence>
<dbReference type="OrthoDB" id="9766874at2"/>
<evidence type="ECO:0000259" key="10">
    <source>
        <dbReference type="Pfam" id="PF02397"/>
    </source>
</evidence>
<feature type="transmembrane region" description="Helical" evidence="9">
    <location>
        <begin position="104"/>
        <end position="123"/>
    </location>
</feature>
<name>A0A5C5X1Q1_9PLAN</name>
<keyword evidence="5 11" id="KW-0808">Transferase</keyword>
<evidence type="ECO:0000256" key="7">
    <source>
        <dbReference type="ARBA" id="ARBA00022989"/>
    </source>
</evidence>
<dbReference type="EC" id="2.7.8.31" evidence="11"/>
<organism evidence="11 12">
    <name type="scientific">Thalassoglobus neptunius</name>
    <dbReference type="NCBI Taxonomy" id="1938619"/>
    <lineage>
        <taxon>Bacteria</taxon>
        <taxon>Pseudomonadati</taxon>
        <taxon>Planctomycetota</taxon>
        <taxon>Planctomycetia</taxon>
        <taxon>Planctomycetales</taxon>
        <taxon>Planctomycetaceae</taxon>
        <taxon>Thalassoglobus</taxon>
    </lineage>
</organism>
<dbReference type="InterPro" id="IPR017475">
    <property type="entry name" value="EPS_sugar_tfrase"/>
</dbReference>
<comment type="caution">
    <text evidence="11">The sequence shown here is derived from an EMBL/GenBank/DDBJ whole genome shotgun (WGS) entry which is preliminary data.</text>
</comment>
<evidence type="ECO:0000256" key="2">
    <source>
        <dbReference type="ARBA" id="ARBA00004236"/>
    </source>
</evidence>
<comment type="subcellular location">
    <subcellularLocation>
        <location evidence="2">Cell membrane</location>
    </subcellularLocation>
    <subcellularLocation>
        <location evidence="1">Membrane</location>
        <topology evidence="1">Multi-pass membrane protein</topology>
    </subcellularLocation>
</comment>
<gene>
    <name evidence="11" type="primary">gumD</name>
    <name evidence="11" type="ORF">KOR42_00940</name>
</gene>
<protein>
    <submittedName>
        <fullName evidence="11">UDP-glucose:undecaprenyl-phosphate glucose-1-phosphate transferase</fullName>
        <ecNumber evidence="11">2.7.8.31</ecNumber>
    </submittedName>
</protein>
<dbReference type="EMBL" id="SIHI01000001">
    <property type="protein sequence ID" value="TWT56740.1"/>
    <property type="molecule type" value="Genomic_DNA"/>
</dbReference>
<reference evidence="11 12" key="1">
    <citation type="submission" date="2019-02" db="EMBL/GenBank/DDBJ databases">
        <title>Deep-cultivation of Planctomycetes and their phenomic and genomic characterization uncovers novel biology.</title>
        <authorList>
            <person name="Wiegand S."/>
            <person name="Jogler M."/>
            <person name="Boedeker C."/>
            <person name="Pinto D."/>
            <person name="Vollmers J."/>
            <person name="Rivas-Marin E."/>
            <person name="Kohn T."/>
            <person name="Peeters S.H."/>
            <person name="Heuer A."/>
            <person name="Rast P."/>
            <person name="Oberbeckmann S."/>
            <person name="Bunk B."/>
            <person name="Jeske O."/>
            <person name="Meyerdierks A."/>
            <person name="Storesund J.E."/>
            <person name="Kallscheuer N."/>
            <person name="Luecker S."/>
            <person name="Lage O.M."/>
            <person name="Pohl T."/>
            <person name="Merkel B.J."/>
            <person name="Hornburger P."/>
            <person name="Mueller R.-W."/>
            <person name="Bruemmer F."/>
            <person name="Labrenz M."/>
            <person name="Spormann A.M."/>
            <person name="Op Den Camp H."/>
            <person name="Overmann J."/>
            <person name="Amann R."/>
            <person name="Jetten M.S.M."/>
            <person name="Mascher T."/>
            <person name="Medema M.H."/>
            <person name="Devos D.P."/>
            <person name="Kaster A.-K."/>
            <person name="Ovreas L."/>
            <person name="Rohde M."/>
            <person name="Galperin M.Y."/>
            <person name="Jogler C."/>
        </authorList>
    </citation>
    <scope>NUCLEOTIDE SEQUENCE [LARGE SCALE GENOMIC DNA]</scope>
    <source>
        <strain evidence="11 12">KOR42</strain>
    </source>
</reference>
<evidence type="ECO:0000256" key="3">
    <source>
        <dbReference type="ARBA" id="ARBA00006464"/>
    </source>
</evidence>
<keyword evidence="4" id="KW-1003">Cell membrane</keyword>
<dbReference type="InterPro" id="IPR003362">
    <property type="entry name" value="Bact_transf"/>
</dbReference>
<dbReference type="NCBIfam" id="TIGR03025">
    <property type="entry name" value="EPS_sugtrans"/>
    <property type="match status" value="1"/>
</dbReference>
<feature type="transmembrane region" description="Helical" evidence="9">
    <location>
        <begin position="160"/>
        <end position="183"/>
    </location>
</feature>
<evidence type="ECO:0000256" key="1">
    <source>
        <dbReference type="ARBA" id="ARBA00004141"/>
    </source>
</evidence>
<dbReference type="Pfam" id="PF02397">
    <property type="entry name" value="Bac_transf"/>
    <property type="match status" value="1"/>
</dbReference>
<keyword evidence="6 9" id="KW-0812">Transmembrane</keyword>
<feature type="transmembrane region" description="Helical" evidence="9">
    <location>
        <begin position="135"/>
        <end position="154"/>
    </location>
</feature>